<sequence>MSLIESGSIKTHSAPSSITKPHSTSYLTALQPLQTSLAVSSQQNVLLLDRATFKPRSVIPHEARVSKLIGCSHDPNAVASADYNGNVWIWDQRMNGENATSVLVKSTRGKKAPIQALGIDTSSNAIAAGTELVNDDASVIIWDIRNTKDHLRRYDELHSDDITTLKFLPNKHLLTAATDGLLMYVDPSIEDDNDASLGCVNVGSSVADAGLLSDGSIYAFTDMQSAAFYTLDAENELELQKDLGDIRQRSLDKRWESDYIINMSEIDNNVVMFSGKSSGEFSMMTDLKSDSMQLERVMKGGHSELVRAVCYDEQLNAIVSVAEDAKIAVWNIQDASNGFRLERPRDDDDEDVEMEDTSSSKKSRQ</sequence>
<dbReference type="InterPro" id="IPR001680">
    <property type="entry name" value="WD40_rpt"/>
</dbReference>
<proteinExistence type="predicted"/>
<feature type="repeat" description="WD" evidence="3">
    <location>
        <begin position="299"/>
        <end position="333"/>
    </location>
</feature>
<evidence type="ECO:0000313" key="5">
    <source>
        <dbReference type="EMBL" id="TIA89340.1"/>
    </source>
</evidence>
<dbReference type="PROSITE" id="PS50082">
    <property type="entry name" value="WD_REPEATS_2"/>
    <property type="match status" value="1"/>
</dbReference>
<evidence type="ECO:0000256" key="2">
    <source>
        <dbReference type="ARBA" id="ARBA00022737"/>
    </source>
</evidence>
<dbReference type="InterPro" id="IPR039328">
    <property type="entry name" value="WDR89"/>
</dbReference>
<feature type="compositionally biased region" description="Polar residues" evidence="4">
    <location>
        <begin position="8"/>
        <end position="21"/>
    </location>
</feature>
<dbReference type="PANTHER" id="PTHR22889">
    <property type="entry name" value="WD REPEAT-CONTAINING PROTEIN 89"/>
    <property type="match status" value="1"/>
</dbReference>
<dbReference type="SMART" id="SM00320">
    <property type="entry name" value="WD40"/>
    <property type="match status" value="3"/>
</dbReference>
<accession>A0A4T0FMG6</accession>
<evidence type="ECO:0000256" key="4">
    <source>
        <dbReference type="SAM" id="MobiDB-lite"/>
    </source>
</evidence>
<dbReference type="PANTHER" id="PTHR22889:SF0">
    <property type="entry name" value="WD REPEAT-CONTAINING PROTEIN 89"/>
    <property type="match status" value="1"/>
</dbReference>
<dbReference type="OrthoDB" id="25131at2759"/>
<organism evidence="5 6">
    <name type="scientific">Wallemia hederae</name>
    <dbReference type="NCBI Taxonomy" id="1540922"/>
    <lineage>
        <taxon>Eukaryota</taxon>
        <taxon>Fungi</taxon>
        <taxon>Dikarya</taxon>
        <taxon>Basidiomycota</taxon>
        <taxon>Wallemiomycotina</taxon>
        <taxon>Wallemiomycetes</taxon>
        <taxon>Wallemiales</taxon>
        <taxon>Wallemiaceae</taxon>
        <taxon>Wallemia</taxon>
    </lineage>
</organism>
<dbReference type="InterPro" id="IPR019775">
    <property type="entry name" value="WD40_repeat_CS"/>
</dbReference>
<reference evidence="5 6" key="1">
    <citation type="submission" date="2019-03" db="EMBL/GenBank/DDBJ databases">
        <title>Sequencing 23 genomes of Wallemia ichthyophaga.</title>
        <authorList>
            <person name="Gostincar C."/>
        </authorList>
    </citation>
    <scope>NUCLEOTIDE SEQUENCE [LARGE SCALE GENOMIC DNA]</scope>
    <source>
        <strain evidence="5 6">EXF-5753</strain>
    </source>
</reference>
<keyword evidence="1 3" id="KW-0853">WD repeat</keyword>
<keyword evidence="6" id="KW-1185">Reference proteome</keyword>
<dbReference type="AlphaFoldDB" id="A0A4T0FMG6"/>
<feature type="region of interest" description="Disordered" evidence="4">
    <location>
        <begin position="1"/>
        <end position="21"/>
    </location>
</feature>
<feature type="region of interest" description="Disordered" evidence="4">
    <location>
        <begin position="339"/>
        <end position="365"/>
    </location>
</feature>
<protein>
    <submittedName>
        <fullName evidence="5">Uncharacterized protein</fullName>
    </submittedName>
</protein>
<dbReference type="Proteomes" id="UP000310189">
    <property type="component" value="Unassembled WGS sequence"/>
</dbReference>
<dbReference type="PROSITE" id="PS50294">
    <property type="entry name" value="WD_REPEATS_REGION"/>
    <property type="match status" value="1"/>
</dbReference>
<feature type="compositionally biased region" description="Acidic residues" evidence="4">
    <location>
        <begin position="347"/>
        <end position="356"/>
    </location>
</feature>
<dbReference type="InterPro" id="IPR036322">
    <property type="entry name" value="WD40_repeat_dom_sf"/>
</dbReference>
<keyword evidence="2" id="KW-0677">Repeat</keyword>
<dbReference type="SUPFAM" id="SSF50978">
    <property type="entry name" value="WD40 repeat-like"/>
    <property type="match status" value="1"/>
</dbReference>
<evidence type="ECO:0000256" key="3">
    <source>
        <dbReference type="PROSITE-ProRule" id="PRU00221"/>
    </source>
</evidence>
<comment type="caution">
    <text evidence="5">The sequence shown here is derived from an EMBL/GenBank/DDBJ whole genome shotgun (WGS) entry which is preliminary data.</text>
</comment>
<dbReference type="InterPro" id="IPR015943">
    <property type="entry name" value="WD40/YVTN_repeat-like_dom_sf"/>
</dbReference>
<gene>
    <name evidence="5" type="ORF">E3P99_02127</name>
</gene>
<dbReference type="EMBL" id="SPNW01000028">
    <property type="protein sequence ID" value="TIA89340.1"/>
    <property type="molecule type" value="Genomic_DNA"/>
</dbReference>
<evidence type="ECO:0000256" key="1">
    <source>
        <dbReference type="ARBA" id="ARBA00022574"/>
    </source>
</evidence>
<dbReference type="Gene3D" id="2.130.10.10">
    <property type="entry name" value="YVTN repeat-like/Quinoprotein amine dehydrogenase"/>
    <property type="match status" value="1"/>
</dbReference>
<name>A0A4T0FMG6_9BASI</name>
<dbReference type="PROSITE" id="PS00678">
    <property type="entry name" value="WD_REPEATS_1"/>
    <property type="match status" value="1"/>
</dbReference>
<evidence type="ECO:0000313" key="6">
    <source>
        <dbReference type="Proteomes" id="UP000310189"/>
    </source>
</evidence>